<dbReference type="AlphaFoldDB" id="A0AA86VWW4"/>
<dbReference type="Gramene" id="rna-AYBTSS11_LOCUS6331">
    <property type="protein sequence ID" value="CAJ1933403.1"/>
    <property type="gene ID" value="gene-AYBTSS11_LOCUS6331"/>
</dbReference>
<keyword evidence="2" id="KW-1185">Reference proteome</keyword>
<sequence>MAQPAMSEHCDGVVNERHARMVEFIELHRARSIQVRSGDLRVKHNTADDCVSKNVKAFE</sequence>
<reference evidence="1" key="1">
    <citation type="submission" date="2023-10" db="EMBL/GenBank/DDBJ databases">
        <authorList>
            <person name="Domelevo Entfellner J.-B."/>
        </authorList>
    </citation>
    <scope>NUCLEOTIDE SEQUENCE</scope>
</reference>
<accession>A0AA86VWW4</accession>
<organism evidence="1 2">
    <name type="scientific">Sphenostylis stenocarpa</name>
    <dbReference type="NCBI Taxonomy" id="92480"/>
    <lineage>
        <taxon>Eukaryota</taxon>
        <taxon>Viridiplantae</taxon>
        <taxon>Streptophyta</taxon>
        <taxon>Embryophyta</taxon>
        <taxon>Tracheophyta</taxon>
        <taxon>Spermatophyta</taxon>
        <taxon>Magnoliopsida</taxon>
        <taxon>eudicotyledons</taxon>
        <taxon>Gunneridae</taxon>
        <taxon>Pentapetalae</taxon>
        <taxon>rosids</taxon>
        <taxon>fabids</taxon>
        <taxon>Fabales</taxon>
        <taxon>Fabaceae</taxon>
        <taxon>Papilionoideae</taxon>
        <taxon>50 kb inversion clade</taxon>
        <taxon>NPAAA clade</taxon>
        <taxon>indigoferoid/millettioid clade</taxon>
        <taxon>Phaseoleae</taxon>
        <taxon>Sphenostylis</taxon>
    </lineage>
</organism>
<gene>
    <name evidence="1" type="ORF">AYBTSS11_LOCUS6331</name>
</gene>
<evidence type="ECO:0000313" key="2">
    <source>
        <dbReference type="Proteomes" id="UP001189624"/>
    </source>
</evidence>
<protein>
    <submittedName>
        <fullName evidence="1">Uncharacterized protein</fullName>
    </submittedName>
</protein>
<proteinExistence type="predicted"/>
<name>A0AA86VWW4_9FABA</name>
<evidence type="ECO:0000313" key="1">
    <source>
        <dbReference type="EMBL" id="CAJ1933403.1"/>
    </source>
</evidence>
<dbReference type="EMBL" id="OY731399">
    <property type="protein sequence ID" value="CAJ1933403.1"/>
    <property type="molecule type" value="Genomic_DNA"/>
</dbReference>
<dbReference type="Proteomes" id="UP001189624">
    <property type="component" value="Chromosome 2"/>
</dbReference>